<comment type="similarity">
    <text evidence="1 4">Belongs to the short-chain dehydrogenases/reductases (SDR) family.</text>
</comment>
<dbReference type="SUPFAM" id="SSF51735">
    <property type="entry name" value="NAD(P)-binding Rossmann-fold domains"/>
    <property type="match status" value="1"/>
</dbReference>
<proteinExistence type="inferred from homology"/>
<evidence type="ECO:0000256" key="2">
    <source>
        <dbReference type="ARBA" id="ARBA00011881"/>
    </source>
</evidence>
<dbReference type="InterPro" id="IPR036291">
    <property type="entry name" value="NAD(P)-bd_dom_sf"/>
</dbReference>
<dbReference type="GO" id="GO:0004090">
    <property type="term" value="F:carbonyl reductase (NADPH) activity"/>
    <property type="evidence" value="ECO:0007669"/>
    <property type="project" value="TreeGrafter"/>
</dbReference>
<dbReference type="AlphaFoldDB" id="A0A166IFL6"/>
<keyword evidence="7" id="KW-1185">Reference proteome</keyword>
<gene>
    <name evidence="5" type="primary">fabG_1</name>
    <name evidence="5" type="ORF">ACH61_00544</name>
    <name evidence="6" type="ORF">GSU10_11120</name>
</gene>
<dbReference type="CDD" id="cd05233">
    <property type="entry name" value="SDR_c"/>
    <property type="match status" value="1"/>
</dbReference>
<dbReference type="Proteomes" id="UP000076717">
    <property type="component" value="Unassembled WGS sequence"/>
</dbReference>
<dbReference type="Gene3D" id="3.40.50.720">
    <property type="entry name" value="NAD(P)-binding Rossmann-like Domain"/>
    <property type="match status" value="1"/>
</dbReference>
<protein>
    <submittedName>
        <fullName evidence="5">3-oxoacyl-[acyl-carrier-protein] reductase FabG</fullName>
        <ecNumber evidence="5">1.1.1.100</ecNumber>
    </submittedName>
    <submittedName>
        <fullName evidence="6">SDR family NAD(P)-dependent oxidoreductase</fullName>
    </submittedName>
</protein>
<keyword evidence="5" id="KW-0560">Oxidoreductase</keyword>
<reference evidence="6" key="2">
    <citation type="submission" date="2019-12" db="EMBL/GenBank/DDBJ databases">
        <title>Complete and Draft Genome Sequences of New Strains and Members of Some Known Species of the Genus Rathayibacter isolated from Plants.</title>
        <authorList>
            <person name="Tarlachkov S.V."/>
            <person name="Starodumova I.P."/>
            <person name="Dorofeeva L.V."/>
            <person name="Prisyazhnaya N.V."/>
            <person name="Leyn S.A."/>
            <person name="Zlamal J.E."/>
            <person name="Elane M.L."/>
            <person name="Osterman A.L."/>
            <person name="Nadler S.A."/>
            <person name="Subbotin S.A."/>
            <person name="Evtushenko L.I."/>
        </authorList>
    </citation>
    <scope>NUCLEOTIDE SEQUENCE</scope>
    <source>
        <strain evidence="6">VKM Ac-2761</strain>
    </source>
</reference>
<dbReference type="PANTHER" id="PTHR44252:SF3">
    <property type="entry name" value="D-ERYTHRULOSE REDUCTASE-RELATED"/>
    <property type="match status" value="1"/>
</dbReference>
<evidence type="ECO:0000313" key="7">
    <source>
        <dbReference type="Proteomes" id="UP000076717"/>
    </source>
</evidence>
<sequence length="232" mass="24736">MIVVVTGARTGIGRGMVEHLLAGGHRVIGCSRRRSSLTHPDYEHHEADLTDGAAVRSLFRRVGREHGAIDALVNNAGTSVTNHFLLMPDETTRRIFDLNFFAALHCSSEAVRLLQASGYAAPTIINVSSIAVAWSLPGQLAYAASKGALEQMTKTMSKELGATGIRVNTLGLPVVATALSRSVDPETVRALLDRQAIARMCTLEDIVGPLDFLLSTSSAFVTGETVYLGGVH</sequence>
<dbReference type="GO" id="GO:0004316">
    <property type="term" value="F:3-oxoacyl-[acyl-carrier-protein] reductase (NADPH) activity"/>
    <property type="evidence" value="ECO:0007669"/>
    <property type="project" value="UniProtKB-EC"/>
</dbReference>
<evidence type="ECO:0000256" key="4">
    <source>
        <dbReference type="RuleBase" id="RU000363"/>
    </source>
</evidence>
<dbReference type="OrthoDB" id="158573at2"/>
<evidence type="ECO:0000256" key="1">
    <source>
        <dbReference type="ARBA" id="ARBA00006484"/>
    </source>
</evidence>
<dbReference type="InterPro" id="IPR020904">
    <property type="entry name" value="Sc_DH/Rdtase_CS"/>
</dbReference>
<evidence type="ECO:0000256" key="3">
    <source>
        <dbReference type="ARBA" id="ARBA00022857"/>
    </source>
</evidence>
<dbReference type="PANTHER" id="PTHR44252">
    <property type="entry name" value="D-ERYTHRULOSE REDUCTASE"/>
    <property type="match status" value="1"/>
</dbReference>
<dbReference type="GO" id="GO:0006006">
    <property type="term" value="P:glucose metabolic process"/>
    <property type="evidence" value="ECO:0007669"/>
    <property type="project" value="TreeGrafter"/>
</dbReference>
<dbReference type="GO" id="GO:0050038">
    <property type="term" value="F:L-xylulose reductase (NADPH) activity"/>
    <property type="evidence" value="ECO:0007669"/>
    <property type="project" value="TreeGrafter"/>
</dbReference>
<dbReference type="EMBL" id="LIIN01000010">
    <property type="protein sequence ID" value="KZX22303.1"/>
    <property type="molecule type" value="Genomic_DNA"/>
</dbReference>
<dbReference type="PRINTS" id="PR00080">
    <property type="entry name" value="SDRFAMILY"/>
</dbReference>
<organism evidence="5 7">
    <name type="scientific">Rathayibacter tanaceti</name>
    <dbReference type="NCBI Taxonomy" id="1671680"/>
    <lineage>
        <taxon>Bacteria</taxon>
        <taxon>Bacillati</taxon>
        <taxon>Actinomycetota</taxon>
        <taxon>Actinomycetes</taxon>
        <taxon>Micrococcales</taxon>
        <taxon>Microbacteriaceae</taxon>
        <taxon>Rathayibacter</taxon>
    </lineage>
</organism>
<evidence type="ECO:0000313" key="5">
    <source>
        <dbReference type="EMBL" id="KZX22303.1"/>
    </source>
</evidence>
<dbReference type="InterPro" id="IPR051737">
    <property type="entry name" value="L-xylulose/Carbonyl_redctase"/>
</dbReference>
<dbReference type="EMBL" id="CP047186">
    <property type="protein sequence ID" value="QHC56128.1"/>
    <property type="molecule type" value="Genomic_DNA"/>
</dbReference>
<dbReference type="InterPro" id="IPR002347">
    <property type="entry name" value="SDR_fam"/>
</dbReference>
<reference evidence="5 7" key="1">
    <citation type="submission" date="2015-08" db="EMBL/GenBank/DDBJ databases">
        <title>Draft Genome Sequence of Rathayibacter sp. Strain VKM Ac-2596 Isolated from Leaf Gall Induced by Plant-Parasitic Nematodes.</title>
        <authorList>
            <person name="Vasilenko O.V."/>
            <person name="Starodumova I.P."/>
            <person name="Tarlachkov S.V."/>
            <person name="Dorofeeva L.V."/>
            <person name="Evtushenko L.I."/>
        </authorList>
    </citation>
    <scope>NUCLEOTIDE SEQUENCE [LARGE SCALE GENOMIC DNA]</scope>
    <source>
        <strain evidence="5 7">VKM Ac-2596</strain>
    </source>
</reference>
<comment type="subunit">
    <text evidence="2">Homotetramer.</text>
</comment>
<dbReference type="EC" id="1.1.1.100" evidence="5"/>
<evidence type="ECO:0000313" key="8">
    <source>
        <dbReference type="Proteomes" id="UP000465031"/>
    </source>
</evidence>
<accession>A0A166IFL6</accession>
<reference evidence="8" key="3">
    <citation type="submission" date="2019-12" db="EMBL/GenBank/DDBJ databases">
        <title>Complete and draft genome sequences of new strains and members of some known species of the genus Rathayibacter isolated from plants.</title>
        <authorList>
            <person name="Tarlachkov S.V."/>
            <person name="Starodumova I.P."/>
            <person name="Dorofeeva L.V."/>
            <person name="Prisyazhnaya N.V."/>
            <person name="Leyn S."/>
            <person name="Zlamal J."/>
            <person name="Elan M."/>
            <person name="Osterman A.L."/>
            <person name="Nadler S."/>
            <person name="Subbotin S.A."/>
            <person name="Evtushenko L.I."/>
        </authorList>
    </citation>
    <scope>NUCLEOTIDE SEQUENCE [LARGE SCALE GENOMIC DNA]</scope>
    <source>
        <strain evidence="8">VKM Ac-2761</strain>
    </source>
</reference>
<name>A0A166IFL6_9MICO</name>
<dbReference type="PROSITE" id="PS00061">
    <property type="entry name" value="ADH_SHORT"/>
    <property type="match status" value="1"/>
</dbReference>
<dbReference type="Pfam" id="PF00106">
    <property type="entry name" value="adh_short"/>
    <property type="match status" value="1"/>
</dbReference>
<dbReference type="Proteomes" id="UP000465031">
    <property type="component" value="Chromosome"/>
</dbReference>
<keyword evidence="3" id="KW-0521">NADP</keyword>
<dbReference type="GO" id="GO:0005997">
    <property type="term" value="P:xylulose metabolic process"/>
    <property type="evidence" value="ECO:0007669"/>
    <property type="project" value="TreeGrafter"/>
</dbReference>
<dbReference type="PRINTS" id="PR00081">
    <property type="entry name" value="GDHRDH"/>
</dbReference>
<dbReference type="RefSeq" id="WP_068208189.1">
    <property type="nucleotide sequence ID" value="NZ_CP047186.1"/>
</dbReference>
<dbReference type="KEGG" id="rte:GSU10_11120"/>
<evidence type="ECO:0000313" key="6">
    <source>
        <dbReference type="EMBL" id="QHC56128.1"/>
    </source>
</evidence>